<evidence type="ECO:0000313" key="1">
    <source>
        <dbReference type="EMBL" id="MFD1547003.1"/>
    </source>
</evidence>
<accession>A0ABW4GXE8</accession>
<dbReference type="EMBL" id="JBHUCM010000070">
    <property type="protein sequence ID" value="MFD1547003.1"/>
    <property type="molecule type" value="Genomic_DNA"/>
</dbReference>
<gene>
    <name evidence="1" type="ORF">ACFSJ0_58895</name>
</gene>
<comment type="caution">
    <text evidence="1">The sequence shown here is derived from an EMBL/GenBank/DDBJ whole genome shotgun (WGS) entry which is preliminary data.</text>
</comment>
<proteinExistence type="predicted"/>
<dbReference type="RefSeq" id="WP_219536590.1">
    <property type="nucleotide sequence ID" value="NZ_JAHKRM010000031.1"/>
</dbReference>
<evidence type="ECO:0000313" key="2">
    <source>
        <dbReference type="Proteomes" id="UP001597097"/>
    </source>
</evidence>
<name>A0ABW4GXE8_9ACTN</name>
<dbReference type="Proteomes" id="UP001597097">
    <property type="component" value="Unassembled WGS sequence"/>
</dbReference>
<reference evidence="2" key="1">
    <citation type="journal article" date="2019" name="Int. J. Syst. Evol. Microbiol.">
        <title>The Global Catalogue of Microorganisms (GCM) 10K type strain sequencing project: providing services to taxonomists for standard genome sequencing and annotation.</title>
        <authorList>
            <consortium name="The Broad Institute Genomics Platform"/>
            <consortium name="The Broad Institute Genome Sequencing Center for Infectious Disease"/>
            <person name="Wu L."/>
            <person name="Ma J."/>
        </authorList>
    </citation>
    <scope>NUCLEOTIDE SEQUENCE [LARGE SCALE GENOMIC DNA]</scope>
    <source>
        <strain evidence="2">CGMCC 1.15399</strain>
    </source>
</reference>
<protein>
    <submittedName>
        <fullName evidence="1">Uncharacterized protein</fullName>
    </submittedName>
</protein>
<keyword evidence="2" id="KW-1185">Reference proteome</keyword>
<sequence length="106" mass="11108">MDDWTAAHGEVLMAYLPASSKEDVFVRWGADAIGQPVEIAIVPVSNGEPGDADYIAATWAGDEATILIGAGTAVVLTPGEYVVWSRVTVAGRRPVRRSGLLTVGTP</sequence>
<organism evidence="1 2">
    <name type="scientific">Nonomuraea guangzhouensis</name>
    <dbReference type="NCBI Taxonomy" id="1291555"/>
    <lineage>
        <taxon>Bacteria</taxon>
        <taxon>Bacillati</taxon>
        <taxon>Actinomycetota</taxon>
        <taxon>Actinomycetes</taxon>
        <taxon>Streptosporangiales</taxon>
        <taxon>Streptosporangiaceae</taxon>
        <taxon>Nonomuraea</taxon>
    </lineage>
</organism>